<evidence type="ECO:0000313" key="3">
    <source>
        <dbReference type="Proteomes" id="UP000198221"/>
    </source>
</evidence>
<gene>
    <name evidence="2" type="ORF">GA0070613_3533</name>
</gene>
<dbReference type="EMBL" id="LT607754">
    <property type="protein sequence ID" value="SCG62380.1"/>
    <property type="molecule type" value="Genomic_DNA"/>
</dbReference>
<dbReference type="OrthoDB" id="3401876at2"/>
<accession>A0A1C5IVM6</accession>
<keyword evidence="1" id="KW-0812">Transmembrane</keyword>
<evidence type="ECO:0000313" key="2">
    <source>
        <dbReference type="EMBL" id="SCG62380.1"/>
    </source>
</evidence>
<dbReference type="RefSeq" id="WP_089013264.1">
    <property type="nucleotide sequence ID" value="NZ_LT607754.1"/>
</dbReference>
<feature type="transmembrane region" description="Helical" evidence="1">
    <location>
        <begin position="39"/>
        <end position="57"/>
    </location>
</feature>
<keyword evidence="1" id="KW-0472">Membrane</keyword>
<sequence length="60" mass="6094">MKRDRIGDVVVGAIGDVAGAVVDPRRGFSQVRSAVSGKTAAMVLAGLAAGFLIARGLRRG</sequence>
<dbReference type="Proteomes" id="UP000198221">
    <property type="component" value="Chromosome I"/>
</dbReference>
<evidence type="ECO:0000256" key="1">
    <source>
        <dbReference type="SAM" id="Phobius"/>
    </source>
</evidence>
<keyword evidence="1" id="KW-1133">Transmembrane helix</keyword>
<protein>
    <submittedName>
        <fullName evidence="2">Uncharacterized protein</fullName>
    </submittedName>
</protein>
<keyword evidence="3" id="KW-1185">Reference proteome</keyword>
<name>A0A1C5IVM6_9ACTN</name>
<dbReference type="AlphaFoldDB" id="A0A1C5IVM6"/>
<proteinExistence type="predicted"/>
<reference evidence="3" key="1">
    <citation type="submission" date="2016-06" db="EMBL/GenBank/DDBJ databases">
        <authorList>
            <person name="Varghese N."/>
            <person name="Submissions Spin"/>
        </authorList>
    </citation>
    <scope>NUCLEOTIDE SEQUENCE [LARGE SCALE GENOMIC DNA]</scope>
    <source>
        <strain evidence="3">DSM 43819</strain>
    </source>
</reference>
<organism evidence="2 3">
    <name type="scientific">Micromonospora inositola</name>
    <dbReference type="NCBI Taxonomy" id="47865"/>
    <lineage>
        <taxon>Bacteria</taxon>
        <taxon>Bacillati</taxon>
        <taxon>Actinomycetota</taxon>
        <taxon>Actinomycetes</taxon>
        <taxon>Micromonosporales</taxon>
        <taxon>Micromonosporaceae</taxon>
        <taxon>Micromonospora</taxon>
    </lineage>
</organism>